<reference evidence="2 3" key="1">
    <citation type="submission" date="2019-08" db="EMBL/GenBank/DDBJ databases">
        <title>Deep-cultivation of Planctomycetes and their phenomic and genomic characterization uncovers novel biology.</title>
        <authorList>
            <person name="Wiegand S."/>
            <person name="Jogler M."/>
            <person name="Boedeker C."/>
            <person name="Pinto D."/>
            <person name="Vollmers J."/>
            <person name="Rivas-Marin E."/>
            <person name="Kohn T."/>
            <person name="Peeters S.H."/>
            <person name="Heuer A."/>
            <person name="Rast P."/>
            <person name="Oberbeckmann S."/>
            <person name="Bunk B."/>
            <person name="Jeske O."/>
            <person name="Meyerdierks A."/>
            <person name="Storesund J.E."/>
            <person name="Kallscheuer N."/>
            <person name="Luecker S."/>
            <person name="Lage O.M."/>
            <person name="Pohl T."/>
            <person name="Merkel B.J."/>
            <person name="Hornburger P."/>
            <person name="Mueller R.-W."/>
            <person name="Bruemmer F."/>
            <person name="Labrenz M."/>
            <person name="Spormann A.M."/>
            <person name="Op den Camp H."/>
            <person name="Overmann J."/>
            <person name="Amann R."/>
            <person name="Jetten M.S.M."/>
            <person name="Mascher T."/>
            <person name="Medema M.H."/>
            <person name="Devos D.P."/>
            <person name="Kaster A.-K."/>
            <person name="Ovreas L."/>
            <person name="Rohde M."/>
            <person name="Galperin M.Y."/>
            <person name="Jogler C."/>
        </authorList>
    </citation>
    <scope>NUCLEOTIDE SEQUENCE [LARGE SCALE GENOMIC DNA]</scope>
    <source>
        <strain evidence="2 3">UC8</strain>
    </source>
</reference>
<dbReference type="KEGG" id="rul:UC8_01860"/>
<dbReference type="EMBL" id="CP042914">
    <property type="protein sequence ID" value="QEG38231.1"/>
    <property type="molecule type" value="Genomic_DNA"/>
</dbReference>
<organism evidence="2 3">
    <name type="scientific">Roseimaritima ulvae</name>
    <dbReference type="NCBI Taxonomy" id="980254"/>
    <lineage>
        <taxon>Bacteria</taxon>
        <taxon>Pseudomonadati</taxon>
        <taxon>Planctomycetota</taxon>
        <taxon>Planctomycetia</taxon>
        <taxon>Pirellulales</taxon>
        <taxon>Pirellulaceae</taxon>
        <taxon>Roseimaritima</taxon>
    </lineage>
</organism>
<gene>
    <name evidence="2" type="ORF">UC8_01860</name>
</gene>
<accession>A0A5B9QW32</accession>
<keyword evidence="1" id="KW-0732">Signal</keyword>
<proteinExistence type="predicted"/>
<dbReference type="Proteomes" id="UP000325286">
    <property type="component" value="Chromosome"/>
</dbReference>
<evidence type="ECO:0000313" key="2">
    <source>
        <dbReference type="EMBL" id="QEG38231.1"/>
    </source>
</evidence>
<dbReference type="AlphaFoldDB" id="A0A5B9QW32"/>
<feature type="chain" id="PRO_5022818422" evidence="1">
    <location>
        <begin position="21"/>
        <end position="286"/>
    </location>
</feature>
<keyword evidence="3" id="KW-1185">Reference proteome</keyword>
<sequence length="286" mass="32089" precursor="true">MVLQKTLAAAILLVPLPTMAVAQSAATVVAEDEAASWKAYYQQRAADDYELTWGKDEQPLRLRSKAIVNWTNPLEQGQIHGSTFVWEHGGRPVVVGQLFSYLTSAGQRSYCHVFSTLTDKQVIGKRHEEVFWQPKLPEKTDWHAFKPAITPAKNPAGRRLQLRRLARQFEAYTEEASRGKRVLRLLPEPLYRSDATLTNYDSGLFAYVVGTDPELLILIETDLAQDAPVWRYRFVQSTQSTTVAALNGQEVYRYEKSQANPGAVNAVYLSRHGVETIPAQLSAASR</sequence>
<evidence type="ECO:0000256" key="1">
    <source>
        <dbReference type="SAM" id="SignalP"/>
    </source>
</evidence>
<protein>
    <submittedName>
        <fullName evidence="2">Uncharacterized protein</fullName>
    </submittedName>
</protein>
<evidence type="ECO:0000313" key="3">
    <source>
        <dbReference type="Proteomes" id="UP000325286"/>
    </source>
</evidence>
<name>A0A5B9QW32_9BACT</name>
<feature type="signal peptide" evidence="1">
    <location>
        <begin position="1"/>
        <end position="20"/>
    </location>
</feature>